<feature type="binding site" evidence="12">
    <location>
        <begin position="102"/>
        <end position="103"/>
    </location>
    <ligand>
        <name>ATP</name>
        <dbReference type="ChEBI" id="CHEBI:30616"/>
    </ligand>
</feature>
<dbReference type="GO" id="GO:0006164">
    <property type="term" value="P:purine nucleotide biosynthetic process"/>
    <property type="evidence" value="ECO:0007669"/>
    <property type="project" value="TreeGrafter"/>
</dbReference>
<feature type="binding site" evidence="12">
    <location>
        <position position="175"/>
    </location>
    <ligand>
        <name>Mg(2+)</name>
        <dbReference type="ChEBI" id="CHEBI:18420"/>
    </ligand>
</feature>
<feature type="binding site" evidence="12">
    <location>
        <position position="225"/>
    </location>
    <ligand>
        <name>D-ribose 5-phosphate</name>
        <dbReference type="ChEBI" id="CHEBI:78346"/>
    </ligand>
</feature>
<comment type="caution">
    <text evidence="12">Lacks conserved residue(s) required for the propagation of feature annotation.</text>
</comment>
<dbReference type="InterPro" id="IPR000836">
    <property type="entry name" value="PRTase_dom"/>
</dbReference>
<evidence type="ECO:0000259" key="13">
    <source>
        <dbReference type="Pfam" id="PF13793"/>
    </source>
</evidence>
<dbReference type="UniPathway" id="UPA00087">
    <property type="reaction ID" value="UER00172"/>
</dbReference>
<protein>
    <recommendedName>
        <fullName evidence="12">Ribose-phosphate pyrophosphokinase</fullName>
        <shortName evidence="12">RPPK</shortName>
        <ecNumber evidence="12">2.7.6.1</ecNumber>
    </recommendedName>
    <alternativeName>
        <fullName evidence="12">5-phospho-D-ribosyl alpha-1-diphosphate synthase</fullName>
    </alternativeName>
    <alternativeName>
        <fullName evidence="12">Phosphoribosyl diphosphate synthase</fullName>
    </alternativeName>
    <alternativeName>
        <fullName evidence="12">Phosphoribosyl pyrophosphate synthase</fullName>
        <shortName evidence="12">P-Rib-PP synthase</shortName>
        <shortName evidence="12">PRPP synthase</shortName>
        <shortName evidence="12">PRPPase</shortName>
    </alternativeName>
</protein>
<keyword evidence="3 12" id="KW-0479">Metal-binding</keyword>
<dbReference type="HAMAP" id="MF_00583_B">
    <property type="entry name" value="RibP_PPkinase_B"/>
    <property type="match status" value="1"/>
</dbReference>
<evidence type="ECO:0000256" key="1">
    <source>
        <dbReference type="ARBA" id="ARBA00004996"/>
    </source>
</evidence>
<evidence type="ECO:0000256" key="2">
    <source>
        <dbReference type="ARBA" id="ARBA00022679"/>
    </source>
</evidence>
<dbReference type="Pfam" id="PF14572">
    <property type="entry name" value="Pribosyl_synth"/>
    <property type="match status" value="1"/>
</dbReference>
<keyword evidence="8 12" id="KW-0460">Magnesium</keyword>
<dbReference type="InterPro" id="IPR029057">
    <property type="entry name" value="PRTase-like"/>
</dbReference>
<feature type="binding site" evidence="12">
    <location>
        <position position="201"/>
    </location>
    <ligand>
        <name>D-ribose 5-phosphate</name>
        <dbReference type="ChEBI" id="CHEBI:78346"/>
    </ligand>
</feature>
<keyword evidence="7 12" id="KW-0067">ATP-binding</keyword>
<comment type="subcellular location">
    <subcellularLocation>
        <location evidence="12">Cytoplasm</location>
    </subcellularLocation>
</comment>
<evidence type="ECO:0000256" key="5">
    <source>
        <dbReference type="ARBA" id="ARBA00022741"/>
    </source>
</evidence>
<comment type="subunit">
    <text evidence="12">Homohexamer.</text>
</comment>
<comment type="caution">
    <text evidence="14">The sequence shown here is derived from an EMBL/GenBank/DDBJ whole genome shotgun (WGS) entry which is preliminary data.</text>
</comment>
<keyword evidence="4 12" id="KW-0545">Nucleotide biosynthesis</keyword>
<evidence type="ECO:0000256" key="9">
    <source>
        <dbReference type="ARBA" id="ARBA00049535"/>
    </source>
</evidence>
<feature type="binding site" evidence="12">
    <location>
        <position position="136"/>
    </location>
    <ligand>
        <name>Mg(2+)</name>
        <dbReference type="ChEBI" id="CHEBI:18420"/>
    </ligand>
</feature>
<feature type="active site" evidence="12">
    <location>
        <position position="199"/>
    </location>
</feature>
<evidence type="ECO:0000256" key="8">
    <source>
        <dbReference type="ARBA" id="ARBA00022842"/>
    </source>
</evidence>
<dbReference type="Pfam" id="PF13793">
    <property type="entry name" value="Pribosyltran_N"/>
    <property type="match status" value="1"/>
</dbReference>
<dbReference type="InterPro" id="IPR029099">
    <property type="entry name" value="Pribosyltran_N"/>
</dbReference>
<dbReference type="RefSeq" id="WP_424586562.1">
    <property type="nucleotide sequence ID" value="NZ_JBNAUB010000004.1"/>
</dbReference>
<keyword evidence="5 12" id="KW-0547">Nucleotide-binding</keyword>
<evidence type="ECO:0000256" key="12">
    <source>
        <dbReference type="HAMAP-Rule" id="MF_00583"/>
    </source>
</evidence>
<feature type="domain" description="Ribose-phosphate pyrophosphokinase N-terminal" evidence="13">
    <location>
        <begin position="11"/>
        <end position="126"/>
    </location>
</feature>
<dbReference type="NCBIfam" id="NF002320">
    <property type="entry name" value="PRK01259.1"/>
    <property type="match status" value="1"/>
</dbReference>
<accession>A0A2J6WEU6</accession>
<dbReference type="SUPFAM" id="SSF53271">
    <property type="entry name" value="PRTase-like"/>
    <property type="match status" value="1"/>
</dbReference>
<dbReference type="EMBL" id="PNIL01000034">
    <property type="protein sequence ID" value="PMP67852.1"/>
    <property type="molecule type" value="Genomic_DNA"/>
</dbReference>
<comment type="cofactor">
    <cofactor evidence="12">
        <name>Mg(2+)</name>
        <dbReference type="ChEBI" id="CHEBI:18420"/>
    </cofactor>
    <text evidence="12">Binds 2 Mg(2+) ions per subunit.</text>
</comment>
<dbReference type="GO" id="GO:0005737">
    <property type="term" value="C:cytoplasm"/>
    <property type="evidence" value="ECO:0007669"/>
    <property type="project" value="UniProtKB-SubCell"/>
</dbReference>
<dbReference type="CDD" id="cd06223">
    <property type="entry name" value="PRTases_typeI"/>
    <property type="match status" value="1"/>
</dbReference>
<dbReference type="GO" id="GO:0006015">
    <property type="term" value="P:5-phosphoribose 1-diphosphate biosynthetic process"/>
    <property type="evidence" value="ECO:0007669"/>
    <property type="project" value="UniProtKB-UniRule"/>
</dbReference>
<sequence>MVKEIITMDEVKIFTGNSNVPLAESIASYLNMKLSPAIVSRFPDGEIQVRCLESVRGKDVFIIQSTQTPAENLLELLIMIDAVRRASARSISAVIPFFGYARQDRKTKSREPISAKLVANLITTAGATRVISVDLHAAQIQGFFDIPTDNLTAVLILGKYFREKNLENPVVVAPDVGAVQRATTFAQEIPHATQAIFVKKRLSPEEVETSRLIGEVEGKNVILVDDAIHTGNTLISAAKEVLRRGAKEVYATATHGIFAQDSLKNLEESPIKEIVVTDTLPVLSRPNLPEKVKVLSVAPLIAEAIRRILMHESVSELFEKK</sequence>
<gene>
    <name evidence="12" type="primary">prs</name>
    <name evidence="14" type="ORF">C0189_02420</name>
</gene>
<dbReference type="SMART" id="SM01400">
    <property type="entry name" value="Pribosyltran_N"/>
    <property type="match status" value="1"/>
</dbReference>
<feature type="binding site" evidence="12">
    <location>
        <begin position="44"/>
        <end position="46"/>
    </location>
    <ligand>
        <name>ATP</name>
        <dbReference type="ChEBI" id="CHEBI:30616"/>
    </ligand>
</feature>
<evidence type="ECO:0000256" key="4">
    <source>
        <dbReference type="ARBA" id="ARBA00022727"/>
    </source>
</evidence>
<dbReference type="GO" id="GO:0005524">
    <property type="term" value="F:ATP binding"/>
    <property type="evidence" value="ECO:0007669"/>
    <property type="project" value="UniProtKB-KW"/>
</dbReference>
<dbReference type="PANTHER" id="PTHR10210:SF41">
    <property type="entry name" value="RIBOSE-PHOSPHATE PYROPHOSPHOKINASE 1, CHLOROPLASTIC"/>
    <property type="match status" value="1"/>
</dbReference>
<proteinExistence type="inferred from homology"/>
<evidence type="ECO:0000313" key="14">
    <source>
        <dbReference type="EMBL" id="PMP67852.1"/>
    </source>
</evidence>
<dbReference type="InterPro" id="IPR000842">
    <property type="entry name" value="PRib_PP_synth_CS"/>
</dbReference>
<dbReference type="GO" id="GO:0000287">
    <property type="term" value="F:magnesium ion binding"/>
    <property type="evidence" value="ECO:0007669"/>
    <property type="project" value="UniProtKB-UniRule"/>
</dbReference>
<name>A0A2J6WEU6_9BACT</name>
<evidence type="ECO:0000256" key="3">
    <source>
        <dbReference type="ARBA" id="ARBA00022723"/>
    </source>
</evidence>
<comment type="function">
    <text evidence="10 12">Involved in the biosynthesis of the central metabolite phospho-alpha-D-ribosyl-1-pyrophosphate (PRPP) via the transfer of pyrophosphoryl group from ATP to 1-hydroxyl of ribose-5-phosphate (Rib-5-P).</text>
</comment>
<dbReference type="PROSITE" id="PS00114">
    <property type="entry name" value="PRPP_SYNTHASE"/>
    <property type="match status" value="1"/>
</dbReference>
<comment type="pathway">
    <text evidence="1 12">Metabolic intermediate biosynthesis; 5-phospho-alpha-D-ribose 1-diphosphate biosynthesis; 5-phospho-alpha-D-ribose 1-diphosphate from D-ribose 5-phosphate (route I): step 1/1.</text>
</comment>
<reference evidence="14 15" key="1">
    <citation type="submission" date="2018-01" db="EMBL/GenBank/DDBJ databases">
        <title>Metagenomic assembled genomes from two thermal pools in the Uzon Caldera, Kamchatka, Russia.</title>
        <authorList>
            <person name="Wilkins L."/>
            <person name="Ettinger C."/>
        </authorList>
    </citation>
    <scope>NUCLEOTIDE SEQUENCE [LARGE SCALE GENOMIC DNA]</scope>
    <source>
        <strain evidence="14">ZAV-07</strain>
    </source>
</reference>
<dbReference type="AlphaFoldDB" id="A0A2J6WEU6"/>
<dbReference type="InterPro" id="IPR005946">
    <property type="entry name" value="Rib-P_diPkinase"/>
</dbReference>
<dbReference type="Proteomes" id="UP000237040">
    <property type="component" value="Unassembled WGS sequence"/>
</dbReference>
<keyword evidence="6 12" id="KW-0418">Kinase</keyword>
<evidence type="ECO:0000313" key="15">
    <source>
        <dbReference type="Proteomes" id="UP000237040"/>
    </source>
</evidence>
<dbReference type="NCBIfam" id="TIGR01251">
    <property type="entry name" value="ribP_PPkin"/>
    <property type="match status" value="1"/>
</dbReference>
<evidence type="ECO:0000256" key="6">
    <source>
        <dbReference type="ARBA" id="ARBA00022777"/>
    </source>
</evidence>
<dbReference type="Gene3D" id="3.40.50.2020">
    <property type="match status" value="2"/>
</dbReference>
<evidence type="ECO:0000256" key="10">
    <source>
        <dbReference type="ARBA" id="ARBA00054914"/>
    </source>
</evidence>
<dbReference type="GO" id="GO:0004749">
    <property type="term" value="F:ribose phosphate diphosphokinase activity"/>
    <property type="evidence" value="ECO:0007669"/>
    <property type="project" value="UniProtKB-UniRule"/>
</dbReference>
<dbReference type="GO" id="GO:0009156">
    <property type="term" value="P:ribonucleoside monophosphate biosynthetic process"/>
    <property type="evidence" value="ECO:0007669"/>
    <property type="project" value="InterPro"/>
</dbReference>
<keyword evidence="2 12" id="KW-0808">Transferase</keyword>
<evidence type="ECO:0000256" key="7">
    <source>
        <dbReference type="ARBA" id="ARBA00022840"/>
    </source>
</evidence>
<comment type="catalytic activity">
    <reaction evidence="9 12">
        <text>D-ribose 5-phosphate + ATP = 5-phospho-alpha-D-ribose 1-diphosphate + AMP + H(+)</text>
        <dbReference type="Rhea" id="RHEA:15609"/>
        <dbReference type="ChEBI" id="CHEBI:15378"/>
        <dbReference type="ChEBI" id="CHEBI:30616"/>
        <dbReference type="ChEBI" id="CHEBI:58017"/>
        <dbReference type="ChEBI" id="CHEBI:78346"/>
        <dbReference type="ChEBI" id="CHEBI:456215"/>
        <dbReference type="EC" id="2.7.6.1"/>
    </reaction>
</comment>
<dbReference type="FunFam" id="3.40.50.2020:FF:000001">
    <property type="entry name" value="Ribose-phosphate pyrophosphokinase"/>
    <property type="match status" value="1"/>
</dbReference>
<keyword evidence="12" id="KW-0963">Cytoplasm</keyword>
<organism evidence="14 15">
    <name type="scientific">Caldisericum exile</name>
    <dbReference type="NCBI Taxonomy" id="693075"/>
    <lineage>
        <taxon>Bacteria</taxon>
        <taxon>Pseudomonadati</taxon>
        <taxon>Caldisericota/Cryosericota group</taxon>
        <taxon>Caldisericota</taxon>
        <taxon>Caldisericia</taxon>
        <taxon>Caldisericales</taxon>
        <taxon>Caldisericaceae</taxon>
        <taxon>Caldisericum</taxon>
    </lineage>
</organism>
<comment type="similarity">
    <text evidence="11 12">Belongs to the ribose-phosphate pyrophosphokinase family. Class I subfamily.</text>
</comment>
<dbReference type="GO" id="GO:0002189">
    <property type="term" value="C:ribose phosphate diphosphokinase complex"/>
    <property type="evidence" value="ECO:0007669"/>
    <property type="project" value="TreeGrafter"/>
</dbReference>
<dbReference type="EC" id="2.7.6.1" evidence="12"/>
<dbReference type="PANTHER" id="PTHR10210">
    <property type="entry name" value="RIBOSE-PHOSPHATE DIPHOSPHOKINASE FAMILY MEMBER"/>
    <property type="match status" value="1"/>
</dbReference>
<dbReference type="InterPro" id="IPR037515">
    <property type="entry name" value="Rib-P_diPkinase_bac"/>
</dbReference>
<dbReference type="GO" id="GO:0016301">
    <property type="term" value="F:kinase activity"/>
    <property type="evidence" value="ECO:0007669"/>
    <property type="project" value="UniProtKB-KW"/>
</dbReference>
<evidence type="ECO:0000256" key="11">
    <source>
        <dbReference type="ARBA" id="ARBA00061444"/>
    </source>
</evidence>